<evidence type="ECO:0000313" key="3">
    <source>
        <dbReference type="RefSeq" id="XP_027567094.2"/>
    </source>
</evidence>
<proteinExistence type="predicted"/>
<dbReference type="AlphaFoldDB" id="A0A6J2FVH1"/>
<feature type="compositionally biased region" description="Pro residues" evidence="1">
    <location>
        <begin position="177"/>
        <end position="186"/>
    </location>
</feature>
<dbReference type="Proteomes" id="UP000504627">
    <property type="component" value="Unplaced"/>
</dbReference>
<evidence type="ECO:0000313" key="2">
    <source>
        <dbReference type="Proteomes" id="UP000504627"/>
    </source>
</evidence>
<name>A0A6J2FVH1_9PASS</name>
<evidence type="ECO:0000256" key="1">
    <source>
        <dbReference type="SAM" id="MobiDB-lite"/>
    </source>
</evidence>
<gene>
    <name evidence="3" type="primary">LOC113982787</name>
</gene>
<dbReference type="RefSeq" id="XP_027567094.2">
    <property type="nucleotide sequence ID" value="XM_027711293.2"/>
</dbReference>
<protein>
    <submittedName>
        <fullName evidence="3">Basic proline-rich protein-like</fullName>
    </submittedName>
</protein>
<sequence>MVKTDFKLPFCLTTKDWELLGRQIWIAANSNDKAAIHANIAWTHIVTILEMQEKDSEPQRESSAASLRGLGEGGRSKSPRETGEEGDHERQPWAGIPLQPPPSRSAHGGAAPPVPDTAGGFGTGQPQPPAQMGPAAATPSPGFTIGTAPAPLRAPPPRPPLQRGEKEPPAASSSGIPPRPPPPLPPRAGETIPLLPSPDFPQPPPLTWNI</sequence>
<reference evidence="3" key="1">
    <citation type="submission" date="2025-08" db="UniProtKB">
        <authorList>
            <consortium name="RefSeq"/>
        </authorList>
    </citation>
    <scope>IDENTIFICATION</scope>
    <source>
        <tissue evidence="3">Muscle</tissue>
    </source>
</reference>
<feature type="compositionally biased region" description="Pro residues" evidence="1">
    <location>
        <begin position="195"/>
        <end position="210"/>
    </location>
</feature>
<feature type="compositionally biased region" description="Basic and acidic residues" evidence="1">
    <location>
        <begin position="74"/>
        <end position="91"/>
    </location>
</feature>
<organism evidence="2 3">
    <name type="scientific">Pipra filicauda</name>
    <name type="common">Wire-tailed manakin</name>
    <dbReference type="NCBI Taxonomy" id="649802"/>
    <lineage>
        <taxon>Eukaryota</taxon>
        <taxon>Metazoa</taxon>
        <taxon>Chordata</taxon>
        <taxon>Craniata</taxon>
        <taxon>Vertebrata</taxon>
        <taxon>Euteleostomi</taxon>
        <taxon>Archelosauria</taxon>
        <taxon>Archosauria</taxon>
        <taxon>Dinosauria</taxon>
        <taxon>Saurischia</taxon>
        <taxon>Theropoda</taxon>
        <taxon>Coelurosauria</taxon>
        <taxon>Aves</taxon>
        <taxon>Neognathae</taxon>
        <taxon>Neoaves</taxon>
        <taxon>Telluraves</taxon>
        <taxon>Australaves</taxon>
        <taxon>Passeriformes</taxon>
        <taxon>Pipridae</taxon>
        <taxon>Pipra</taxon>
    </lineage>
</organism>
<dbReference type="InParanoid" id="A0A6J2FVH1"/>
<dbReference type="GeneID" id="113982787"/>
<keyword evidence="2" id="KW-1185">Reference proteome</keyword>
<feature type="region of interest" description="Disordered" evidence="1">
    <location>
        <begin position="53"/>
        <end position="210"/>
    </location>
</feature>
<accession>A0A6J2FVH1</accession>